<evidence type="ECO:0000256" key="3">
    <source>
        <dbReference type="ARBA" id="ARBA00022605"/>
    </source>
</evidence>
<dbReference type="PIRSF" id="PIRSF000495">
    <property type="entry name" value="Amidotransf_hisH"/>
    <property type="match status" value="1"/>
</dbReference>
<dbReference type="NCBIfam" id="TIGR01855">
    <property type="entry name" value="IMP_synth_hisH"/>
    <property type="match status" value="1"/>
</dbReference>
<evidence type="ECO:0000313" key="11">
    <source>
        <dbReference type="EMBL" id="CAB4925660.1"/>
    </source>
</evidence>
<dbReference type="Gene3D" id="3.40.50.880">
    <property type="match status" value="1"/>
</dbReference>
<keyword evidence="6" id="KW-0368">Histidine biosynthesis</keyword>
<evidence type="ECO:0000256" key="7">
    <source>
        <dbReference type="ARBA" id="ARBA00023239"/>
    </source>
</evidence>
<evidence type="ECO:0000256" key="5">
    <source>
        <dbReference type="ARBA" id="ARBA00022962"/>
    </source>
</evidence>
<protein>
    <submittedName>
        <fullName evidence="11">Unannotated protein</fullName>
    </submittedName>
</protein>
<keyword evidence="4" id="KW-0378">Hydrolase</keyword>
<comment type="catalytic activity">
    <reaction evidence="9">
        <text>L-glutamine + H2O = L-glutamate + NH4(+)</text>
        <dbReference type="Rhea" id="RHEA:15889"/>
        <dbReference type="ChEBI" id="CHEBI:15377"/>
        <dbReference type="ChEBI" id="CHEBI:28938"/>
        <dbReference type="ChEBI" id="CHEBI:29985"/>
        <dbReference type="ChEBI" id="CHEBI:58359"/>
        <dbReference type="EC" id="3.5.1.2"/>
    </reaction>
</comment>
<sequence length="212" mass="22212">MSVPSVTIGIIDYGLGNRRSVEKAIEKVGARAVLTADHEQLRAADALVLPGVGAFPAGMELLRAGGFDELLRERVAAGVLLFGACLGMQLLFEASTELGGAEGLGLLRGEVRALEAPGRKLPHIGWSEVRPRGDSPLLAGLPDPSVFYHVHSYVPHPADPAEILGISDYGESFASIVGDGTVFGAQFHPEKSSAHGLRLLANFAALAARQTA</sequence>
<dbReference type="PANTHER" id="PTHR42701">
    <property type="entry name" value="IMIDAZOLE GLYCEROL PHOSPHATE SYNTHASE SUBUNIT HISH"/>
    <property type="match status" value="1"/>
</dbReference>
<dbReference type="CDD" id="cd01748">
    <property type="entry name" value="GATase1_IGP_Synthase"/>
    <property type="match status" value="1"/>
</dbReference>
<name>A0A6J7I4Q6_9ZZZZ</name>
<accession>A0A6J7I4Q6</accession>
<dbReference type="SUPFAM" id="SSF52317">
    <property type="entry name" value="Class I glutamine amidotransferase-like"/>
    <property type="match status" value="1"/>
</dbReference>
<evidence type="ECO:0000256" key="6">
    <source>
        <dbReference type="ARBA" id="ARBA00023102"/>
    </source>
</evidence>
<feature type="domain" description="Glutamine amidotransferase" evidence="10">
    <location>
        <begin position="10"/>
        <end position="204"/>
    </location>
</feature>
<dbReference type="UniPathway" id="UPA00031">
    <property type="reaction ID" value="UER00010"/>
</dbReference>
<dbReference type="HAMAP" id="MF_00278">
    <property type="entry name" value="HisH"/>
    <property type="match status" value="1"/>
</dbReference>
<dbReference type="GO" id="GO:0004359">
    <property type="term" value="F:glutaminase activity"/>
    <property type="evidence" value="ECO:0007669"/>
    <property type="project" value="UniProtKB-EC"/>
</dbReference>
<dbReference type="EMBL" id="CAFBMX010000003">
    <property type="protein sequence ID" value="CAB4925660.1"/>
    <property type="molecule type" value="Genomic_DNA"/>
</dbReference>
<evidence type="ECO:0000256" key="1">
    <source>
        <dbReference type="ARBA" id="ARBA00005091"/>
    </source>
</evidence>
<dbReference type="PROSITE" id="PS51274">
    <property type="entry name" value="GATASE_COBBQ"/>
    <property type="match status" value="1"/>
</dbReference>
<dbReference type="PANTHER" id="PTHR42701:SF1">
    <property type="entry name" value="IMIDAZOLE GLYCEROL PHOSPHATE SYNTHASE SUBUNIT HISH"/>
    <property type="match status" value="1"/>
</dbReference>
<evidence type="ECO:0000256" key="2">
    <source>
        <dbReference type="ARBA" id="ARBA00011152"/>
    </source>
</evidence>
<evidence type="ECO:0000256" key="9">
    <source>
        <dbReference type="ARBA" id="ARBA00049534"/>
    </source>
</evidence>
<dbReference type="InterPro" id="IPR010139">
    <property type="entry name" value="Imidazole-glycPsynth_HisH"/>
</dbReference>
<dbReference type="InterPro" id="IPR017926">
    <property type="entry name" value="GATASE"/>
</dbReference>
<comment type="subunit">
    <text evidence="2">Heterodimer of HisH and HisF.</text>
</comment>
<evidence type="ECO:0000256" key="4">
    <source>
        <dbReference type="ARBA" id="ARBA00022801"/>
    </source>
</evidence>
<dbReference type="GO" id="GO:0000105">
    <property type="term" value="P:L-histidine biosynthetic process"/>
    <property type="evidence" value="ECO:0007669"/>
    <property type="project" value="UniProtKB-UniPathway"/>
</dbReference>
<evidence type="ECO:0000256" key="8">
    <source>
        <dbReference type="ARBA" id="ARBA00047838"/>
    </source>
</evidence>
<keyword evidence="7" id="KW-0456">Lyase</keyword>
<dbReference type="Pfam" id="PF00117">
    <property type="entry name" value="GATase"/>
    <property type="match status" value="1"/>
</dbReference>
<dbReference type="AlphaFoldDB" id="A0A6J7I4Q6"/>
<dbReference type="PROSITE" id="PS51273">
    <property type="entry name" value="GATASE_TYPE_1"/>
    <property type="match status" value="1"/>
</dbReference>
<gene>
    <name evidence="11" type="ORF">UFOPK3674_00836</name>
</gene>
<evidence type="ECO:0000259" key="10">
    <source>
        <dbReference type="Pfam" id="PF00117"/>
    </source>
</evidence>
<dbReference type="InterPro" id="IPR029062">
    <property type="entry name" value="Class_I_gatase-like"/>
</dbReference>
<proteinExistence type="inferred from homology"/>
<comment type="catalytic activity">
    <reaction evidence="8">
        <text>5-[(5-phospho-1-deoxy-D-ribulos-1-ylimino)methylamino]-1-(5-phospho-beta-D-ribosyl)imidazole-4-carboxamide + L-glutamine = D-erythro-1-(imidazol-4-yl)glycerol 3-phosphate + 5-amino-1-(5-phospho-beta-D-ribosyl)imidazole-4-carboxamide + L-glutamate + H(+)</text>
        <dbReference type="Rhea" id="RHEA:24793"/>
        <dbReference type="ChEBI" id="CHEBI:15378"/>
        <dbReference type="ChEBI" id="CHEBI:29985"/>
        <dbReference type="ChEBI" id="CHEBI:58278"/>
        <dbReference type="ChEBI" id="CHEBI:58359"/>
        <dbReference type="ChEBI" id="CHEBI:58475"/>
        <dbReference type="ChEBI" id="CHEBI:58525"/>
        <dbReference type="EC" id="4.3.2.10"/>
    </reaction>
</comment>
<dbReference type="GO" id="GO:0000107">
    <property type="term" value="F:imidazoleglycerol-phosphate synthase activity"/>
    <property type="evidence" value="ECO:0007669"/>
    <property type="project" value="TreeGrafter"/>
</dbReference>
<comment type="pathway">
    <text evidence="1">Amino-acid biosynthesis; L-histidine biosynthesis; L-histidine from 5-phospho-alpha-D-ribose 1-diphosphate: step 5/9.</text>
</comment>
<keyword evidence="5" id="KW-0315">Glutamine amidotransferase</keyword>
<organism evidence="11">
    <name type="scientific">freshwater metagenome</name>
    <dbReference type="NCBI Taxonomy" id="449393"/>
    <lineage>
        <taxon>unclassified sequences</taxon>
        <taxon>metagenomes</taxon>
        <taxon>ecological metagenomes</taxon>
    </lineage>
</organism>
<keyword evidence="3" id="KW-0028">Amino-acid biosynthesis</keyword>
<reference evidence="11" key="1">
    <citation type="submission" date="2020-05" db="EMBL/GenBank/DDBJ databases">
        <authorList>
            <person name="Chiriac C."/>
            <person name="Salcher M."/>
            <person name="Ghai R."/>
            <person name="Kavagutti S V."/>
        </authorList>
    </citation>
    <scope>NUCLEOTIDE SEQUENCE</scope>
</reference>
<dbReference type="GO" id="GO:0016829">
    <property type="term" value="F:lyase activity"/>
    <property type="evidence" value="ECO:0007669"/>
    <property type="project" value="UniProtKB-KW"/>
</dbReference>